<comment type="caution">
    <text evidence="1">The sequence shown here is derived from an EMBL/GenBank/DDBJ whole genome shotgun (WGS) entry which is preliminary data.</text>
</comment>
<reference evidence="1 2" key="1">
    <citation type="submission" date="2020-05" db="EMBL/GenBank/DDBJ databases">
        <title>Azospirillum oleiclasticum sp. nov, a nitrogen-fixing and heavy crude oil-emulsifying bacterium isolated from the crude oil of Yumen Oilfield.</title>
        <authorList>
            <person name="Wu D."/>
            <person name="Cai M."/>
            <person name="Zhang X."/>
        </authorList>
    </citation>
    <scope>NUCLEOTIDE SEQUENCE [LARGE SCALE GENOMIC DNA]</scope>
    <source>
        <strain evidence="1 2">ROY-1-1-2</strain>
    </source>
</reference>
<organism evidence="1 2">
    <name type="scientific">Azospirillum oleiclasticum</name>
    <dbReference type="NCBI Taxonomy" id="2735135"/>
    <lineage>
        <taxon>Bacteria</taxon>
        <taxon>Pseudomonadati</taxon>
        <taxon>Pseudomonadota</taxon>
        <taxon>Alphaproteobacteria</taxon>
        <taxon>Rhodospirillales</taxon>
        <taxon>Azospirillaceae</taxon>
        <taxon>Azospirillum</taxon>
    </lineage>
</organism>
<evidence type="ECO:0000313" key="2">
    <source>
        <dbReference type="Proteomes" id="UP000584642"/>
    </source>
</evidence>
<dbReference type="RefSeq" id="WP_180286887.1">
    <property type="nucleotide sequence ID" value="NZ_JABFDB010000056.1"/>
</dbReference>
<evidence type="ECO:0000313" key="1">
    <source>
        <dbReference type="EMBL" id="NYZ25113.1"/>
    </source>
</evidence>
<protein>
    <submittedName>
        <fullName evidence="1">Uncharacterized protein</fullName>
    </submittedName>
</protein>
<proteinExistence type="predicted"/>
<sequence>MALVKAIPTDFGIDATYWHIHAIDIARPQRAVQVTMAGYIDADARRGGRRPIASLTLQLAGDRFPGTIDGIAYAAIYERLATPGEVPDDGDPTGWFVGAAEG</sequence>
<gene>
    <name evidence="1" type="ORF">HND93_35890</name>
</gene>
<accession>A0ABX2TN38</accession>
<dbReference type="Proteomes" id="UP000584642">
    <property type="component" value="Unassembled WGS sequence"/>
</dbReference>
<keyword evidence="2" id="KW-1185">Reference proteome</keyword>
<name>A0ABX2TN38_9PROT</name>
<dbReference type="EMBL" id="JABFDB010000056">
    <property type="protein sequence ID" value="NYZ25113.1"/>
    <property type="molecule type" value="Genomic_DNA"/>
</dbReference>